<dbReference type="RefSeq" id="XP_001801833.1">
    <property type="nucleotide sequence ID" value="XM_001801781.1"/>
</dbReference>
<evidence type="ECO:0000313" key="2">
    <source>
        <dbReference type="Proteomes" id="UP000001055"/>
    </source>
</evidence>
<dbReference type="GeneID" id="5978741"/>
<organism evidence="1 2">
    <name type="scientific">Phaeosphaeria nodorum (strain SN15 / ATCC MYA-4574 / FGSC 10173)</name>
    <name type="common">Glume blotch fungus</name>
    <name type="synonym">Parastagonospora nodorum</name>
    <dbReference type="NCBI Taxonomy" id="321614"/>
    <lineage>
        <taxon>Eukaryota</taxon>
        <taxon>Fungi</taxon>
        <taxon>Dikarya</taxon>
        <taxon>Ascomycota</taxon>
        <taxon>Pezizomycotina</taxon>
        <taxon>Dothideomycetes</taxon>
        <taxon>Pleosporomycetidae</taxon>
        <taxon>Pleosporales</taxon>
        <taxon>Pleosporineae</taxon>
        <taxon>Phaeosphaeriaceae</taxon>
        <taxon>Parastagonospora</taxon>
    </lineage>
</organism>
<sequence length="167" mass="17648">MPSSGLGCWTLEAGNIVPSGEVGEPAAEVMPKGLLRPACYGSLAGQVALLAGQAMPRDNGSLQRSAAGNSNNGGVFQRARRPCMLAAPALPHTVYNHLLWWRRNSVKWCPVNCDAQASLLHGGDLPQAATANLLPLNKAKLSLLHRFRTSALGEATQLADEAKINIC</sequence>
<protein>
    <submittedName>
        <fullName evidence="1">Uncharacterized protein</fullName>
    </submittedName>
</protein>
<proteinExistence type="predicted"/>
<name>Q0U9H1_PHANO</name>
<dbReference type="InParanoid" id="Q0U9H1"/>
<dbReference type="EMBL" id="CH445343">
    <property type="protein sequence ID" value="EAT81301.1"/>
    <property type="molecule type" value="Genomic_DNA"/>
</dbReference>
<dbReference type="KEGG" id="pno:SNOG_11593"/>
<gene>
    <name evidence="1" type="ORF">SNOG_11593</name>
</gene>
<dbReference type="AlphaFoldDB" id="Q0U9H1"/>
<evidence type="ECO:0000313" key="1">
    <source>
        <dbReference type="EMBL" id="EAT81301.1"/>
    </source>
</evidence>
<accession>Q0U9H1</accession>
<dbReference type="Proteomes" id="UP000001055">
    <property type="component" value="Unassembled WGS sequence"/>
</dbReference>
<reference evidence="2" key="1">
    <citation type="journal article" date="2007" name="Plant Cell">
        <title>Dothideomycete-plant interactions illuminated by genome sequencing and EST analysis of the wheat pathogen Stagonospora nodorum.</title>
        <authorList>
            <person name="Hane J.K."/>
            <person name="Lowe R.G."/>
            <person name="Solomon P.S."/>
            <person name="Tan K.C."/>
            <person name="Schoch C.L."/>
            <person name="Spatafora J.W."/>
            <person name="Crous P.W."/>
            <person name="Kodira C."/>
            <person name="Birren B.W."/>
            <person name="Galagan J.E."/>
            <person name="Torriani S.F."/>
            <person name="McDonald B.A."/>
            <person name="Oliver R.P."/>
        </authorList>
    </citation>
    <scope>NUCLEOTIDE SEQUENCE [LARGE SCALE GENOMIC DNA]</scope>
    <source>
        <strain evidence="2">SN15 / ATCC MYA-4574 / FGSC 10173</strain>
    </source>
</reference>